<dbReference type="EMBL" id="VSSQ01129626">
    <property type="protein sequence ID" value="MPN57721.1"/>
    <property type="molecule type" value="Genomic_DNA"/>
</dbReference>
<proteinExistence type="predicted"/>
<reference evidence="1" key="1">
    <citation type="submission" date="2019-08" db="EMBL/GenBank/DDBJ databases">
        <authorList>
            <person name="Kucharzyk K."/>
            <person name="Murdoch R.W."/>
            <person name="Higgins S."/>
            <person name="Loffler F."/>
        </authorList>
    </citation>
    <scope>NUCLEOTIDE SEQUENCE</scope>
</reference>
<evidence type="ECO:0000313" key="1">
    <source>
        <dbReference type="EMBL" id="MPN57721.1"/>
    </source>
</evidence>
<name>A0A645J2A7_9ZZZZ</name>
<sequence length="136" mass="15336">MAQKFHAGEIRHGLEHIADDIRARKRLFMGVVVKICRDEEYTLALKVFTRLITVKAVKEYFGERRGARPPYRRREDQGVGLFDLFHHLAHRVVIYAKISLAALAHVARVAGMDTLLLQVYHLNVAAGGTGAVYKLG</sequence>
<accession>A0A645J2A7</accession>
<gene>
    <name evidence="1" type="ORF">SDC9_205415</name>
</gene>
<organism evidence="1">
    <name type="scientific">bioreactor metagenome</name>
    <dbReference type="NCBI Taxonomy" id="1076179"/>
    <lineage>
        <taxon>unclassified sequences</taxon>
        <taxon>metagenomes</taxon>
        <taxon>ecological metagenomes</taxon>
    </lineage>
</organism>
<comment type="caution">
    <text evidence="1">The sequence shown here is derived from an EMBL/GenBank/DDBJ whole genome shotgun (WGS) entry which is preliminary data.</text>
</comment>
<dbReference type="AlphaFoldDB" id="A0A645J2A7"/>
<protein>
    <submittedName>
        <fullName evidence="1">Uncharacterized protein</fullName>
    </submittedName>
</protein>